<feature type="region of interest" description="Disordered" evidence="1">
    <location>
        <begin position="220"/>
        <end position="311"/>
    </location>
</feature>
<proteinExistence type="predicted"/>
<keyword evidence="2" id="KW-0472">Membrane</keyword>
<geneLocation type="plasmid" evidence="4">
    <name>pnp144</name>
</geneLocation>
<feature type="compositionally biased region" description="Polar residues" evidence="1">
    <location>
        <begin position="269"/>
        <end position="282"/>
    </location>
</feature>
<dbReference type="Pfam" id="PF01391">
    <property type="entry name" value="Collagen"/>
    <property type="match status" value="1"/>
</dbReference>
<dbReference type="GO" id="GO:0005615">
    <property type="term" value="C:extracellular space"/>
    <property type="evidence" value="ECO:0007669"/>
    <property type="project" value="TreeGrafter"/>
</dbReference>
<feature type="transmembrane region" description="Helical" evidence="2">
    <location>
        <begin position="25"/>
        <end position="47"/>
    </location>
</feature>
<dbReference type="PANTHER" id="PTHR24023:SF1082">
    <property type="entry name" value="COLLAGEN TRIPLE HELIX REPEAT"/>
    <property type="match status" value="1"/>
</dbReference>
<evidence type="ECO:0000256" key="2">
    <source>
        <dbReference type="SAM" id="Phobius"/>
    </source>
</evidence>
<dbReference type="InterPro" id="IPR008160">
    <property type="entry name" value="Collagen"/>
</dbReference>
<dbReference type="KEGG" id="bhu:bhn_II022"/>
<name>A0A1D9P5K9_9FIRM</name>
<evidence type="ECO:0000313" key="4">
    <source>
        <dbReference type="Proteomes" id="UP000179284"/>
    </source>
</evidence>
<gene>
    <name evidence="3" type="ORF">bhn_II022</name>
</gene>
<keyword evidence="2" id="KW-0812">Transmembrane</keyword>
<organism evidence="3 4">
    <name type="scientific">Butyrivibrio hungatei</name>
    <dbReference type="NCBI Taxonomy" id="185008"/>
    <lineage>
        <taxon>Bacteria</taxon>
        <taxon>Bacillati</taxon>
        <taxon>Bacillota</taxon>
        <taxon>Clostridia</taxon>
        <taxon>Lachnospirales</taxon>
        <taxon>Lachnospiraceae</taxon>
        <taxon>Butyrivibrio</taxon>
    </lineage>
</organism>
<protein>
    <submittedName>
        <fullName evidence="3">Cell surface protein</fullName>
    </submittedName>
</protein>
<dbReference type="Gene3D" id="1.20.5.320">
    <property type="entry name" value="6-Phosphogluconate Dehydrogenase, domain 3"/>
    <property type="match status" value="1"/>
</dbReference>
<dbReference type="PANTHER" id="PTHR24023">
    <property type="entry name" value="COLLAGEN ALPHA"/>
    <property type="match status" value="1"/>
</dbReference>
<dbReference type="Proteomes" id="UP000179284">
    <property type="component" value="Plasmid pNP144"/>
</dbReference>
<feature type="compositionally biased region" description="Basic and acidic residues" evidence="1">
    <location>
        <begin position="335"/>
        <end position="351"/>
    </location>
</feature>
<feature type="compositionally biased region" description="Basic and acidic residues" evidence="1">
    <location>
        <begin position="224"/>
        <end position="241"/>
    </location>
</feature>
<dbReference type="GO" id="GO:0031012">
    <property type="term" value="C:extracellular matrix"/>
    <property type="evidence" value="ECO:0007669"/>
    <property type="project" value="TreeGrafter"/>
</dbReference>
<evidence type="ECO:0000256" key="1">
    <source>
        <dbReference type="SAM" id="MobiDB-lite"/>
    </source>
</evidence>
<feature type="region of interest" description="Disordered" evidence="1">
    <location>
        <begin position="324"/>
        <end position="381"/>
    </location>
</feature>
<reference evidence="4" key="1">
    <citation type="submission" date="2016-10" db="EMBL/GenBank/DDBJ databases">
        <title>The complete genome sequence of the rumen bacterium Butyrivibrio hungatei MB2003.</title>
        <authorList>
            <person name="Palevich N."/>
            <person name="Kelly W.J."/>
            <person name="Leahy S.C."/>
            <person name="Altermann E."/>
            <person name="Rakonjac J."/>
            <person name="Attwood G.T."/>
        </authorList>
    </citation>
    <scope>NUCLEOTIDE SEQUENCE [LARGE SCALE GENOMIC DNA]</scope>
    <source>
        <strain evidence="4">MB2003</strain>
        <plasmid evidence="4">Plasmid pnp144</plasmid>
    </source>
</reference>
<dbReference type="RefSeq" id="WP_071177580.1">
    <property type="nucleotide sequence ID" value="NZ_CP017832.1"/>
</dbReference>
<dbReference type="InterPro" id="IPR050149">
    <property type="entry name" value="Collagen_superfamily"/>
</dbReference>
<feature type="compositionally biased region" description="Low complexity" evidence="1">
    <location>
        <begin position="248"/>
        <end position="268"/>
    </location>
</feature>
<dbReference type="OrthoDB" id="1815571at2"/>
<accession>A0A1D9P5K9</accession>
<sequence length="460" mass="47157">MGNFIENLKDRFEEFKNNPENKKKFIAAATVVGALALILVVCLASGLKSISLKQGGASAGDLIEGNSPNVERNAAGGIILDIDWDNVIGYDLDGNPVYGTNGMVSAVGGYDMLGAPILADDMKVIGNAEDGLPIYDYSAIEQARLRGLNDITNTNIDWNTVVGYDKDGNPIFGTFGADPNILGYDAAGNPIYKGSVTVTGRTDSGMPIYDYSTRETVKAAGKSAQDRIRNGKNGADGKDGVDASATDGNAGINGSNGANGTSGTNGTNRTVTQIINNTSGKDGTNGTSKNGTNGTNGINANGTNGTNGTNADVSRVQAEVDALKEQVNNGSLNGKDGRDGKDGEKGERGSEGQRGATGAQGSAGQTGSQGATGATGAQGAAGKDGVTYYTYIRYASEDPSVYSNAKMSADPSSDTKYMGIATSASTSAPAKASDYTWSQYKDLSVTATTDADGVTTLVIH</sequence>
<keyword evidence="2" id="KW-1133">Transmembrane helix</keyword>
<feature type="compositionally biased region" description="Low complexity" evidence="1">
    <location>
        <begin position="356"/>
        <end position="381"/>
    </location>
</feature>
<feature type="compositionally biased region" description="Low complexity" evidence="1">
    <location>
        <begin position="284"/>
        <end position="310"/>
    </location>
</feature>
<evidence type="ECO:0000313" key="3">
    <source>
        <dbReference type="EMBL" id="AOZ97821.1"/>
    </source>
</evidence>
<dbReference type="AlphaFoldDB" id="A0A1D9P5K9"/>
<keyword evidence="4" id="KW-1185">Reference proteome</keyword>
<keyword evidence="3" id="KW-0614">Plasmid</keyword>
<dbReference type="EMBL" id="CP017832">
    <property type="protein sequence ID" value="AOZ97821.1"/>
    <property type="molecule type" value="Genomic_DNA"/>
</dbReference>